<evidence type="ECO:0000313" key="3">
    <source>
        <dbReference type="EMBL" id="MFC5973868.1"/>
    </source>
</evidence>
<feature type="domain" description="Methyltransferase type 11" evidence="2">
    <location>
        <begin position="55"/>
        <end position="134"/>
    </location>
</feature>
<dbReference type="CDD" id="cd02440">
    <property type="entry name" value="AdoMet_MTases"/>
    <property type="match status" value="1"/>
</dbReference>
<dbReference type="EC" id="2.1.1.-" evidence="3"/>
<reference evidence="3 4" key="1">
    <citation type="journal article" date="2019" name="Int. J. Syst. Evol. Microbiol.">
        <title>The Global Catalogue of Microorganisms (GCM) 10K type strain sequencing project: providing services to taxonomists for standard genome sequencing and annotation.</title>
        <authorList>
            <consortium name="The Broad Institute Genomics Platform"/>
            <consortium name="The Broad Institute Genome Sequencing Center for Infectious Disease"/>
            <person name="Wu L."/>
            <person name="Ma J."/>
        </authorList>
    </citation>
    <scope>NUCLEOTIDE SEQUENCE [LARGE SCALE GENOMIC DNA]</scope>
    <source>
        <strain evidence="3 4">CGMCC 1.12543</strain>
    </source>
</reference>
<feature type="region of interest" description="Disordered" evidence="1">
    <location>
        <begin position="605"/>
        <end position="634"/>
    </location>
</feature>
<dbReference type="Proteomes" id="UP001596099">
    <property type="component" value="Unassembled WGS sequence"/>
</dbReference>
<dbReference type="Gene3D" id="3.40.50.150">
    <property type="entry name" value="Vaccinia Virus protein VP39"/>
    <property type="match status" value="1"/>
</dbReference>
<evidence type="ECO:0000259" key="2">
    <source>
        <dbReference type="Pfam" id="PF08241"/>
    </source>
</evidence>
<dbReference type="InterPro" id="IPR029063">
    <property type="entry name" value="SAM-dependent_MTases_sf"/>
</dbReference>
<gene>
    <name evidence="3" type="ORF">ACFPYI_21300</name>
</gene>
<dbReference type="SUPFAM" id="SSF53335">
    <property type="entry name" value="S-adenosyl-L-methionine-dependent methyltransferases"/>
    <property type="match status" value="1"/>
</dbReference>
<evidence type="ECO:0000313" key="4">
    <source>
        <dbReference type="Proteomes" id="UP001596099"/>
    </source>
</evidence>
<dbReference type="SUPFAM" id="SSF48208">
    <property type="entry name" value="Six-hairpin glycosidases"/>
    <property type="match status" value="1"/>
</dbReference>
<dbReference type="GO" id="GO:0008168">
    <property type="term" value="F:methyltransferase activity"/>
    <property type="evidence" value="ECO:0007669"/>
    <property type="project" value="UniProtKB-KW"/>
</dbReference>
<keyword evidence="4" id="KW-1185">Reference proteome</keyword>
<dbReference type="EMBL" id="JBHSQH010000008">
    <property type="protein sequence ID" value="MFC5973868.1"/>
    <property type="molecule type" value="Genomic_DNA"/>
</dbReference>
<protein>
    <submittedName>
        <fullName evidence="3">Class I SAM-dependent methyltransferase</fullName>
        <ecNumber evidence="3">2.1.1.-</ecNumber>
    </submittedName>
</protein>
<dbReference type="Pfam" id="PF08241">
    <property type="entry name" value="Methyltransf_11"/>
    <property type="match status" value="1"/>
</dbReference>
<proteinExistence type="predicted"/>
<dbReference type="InterPro" id="IPR013216">
    <property type="entry name" value="Methyltransf_11"/>
</dbReference>
<accession>A0ABD5RU30</accession>
<dbReference type="RefSeq" id="WP_247421772.1">
    <property type="nucleotide sequence ID" value="NZ_JALLGW010000006.1"/>
</dbReference>
<keyword evidence="3" id="KW-0489">Methyltransferase</keyword>
<dbReference type="InterPro" id="IPR008928">
    <property type="entry name" value="6-hairpin_glycosidase_sf"/>
</dbReference>
<dbReference type="GO" id="GO:0032259">
    <property type="term" value="P:methylation"/>
    <property type="evidence" value="ECO:0007669"/>
    <property type="project" value="UniProtKB-KW"/>
</dbReference>
<name>A0ABD5RU30_9EURY</name>
<organism evidence="3 4">
    <name type="scientific">Halomarina salina</name>
    <dbReference type="NCBI Taxonomy" id="1872699"/>
    <lineage>
        <taxon>Archaea</taxon>
        <taxon>Methanobacteriati</taxon>
        <taxon>Methanobacteriota</taxon>
        <taxon>Stenosarchaea group</taxon>
        <taxon>Halobacteria</taxon>
        <taxon>Halobacteriales</taxon>
        <taxon>Natronomonadaceae</taxon>
        <taxon>Halomarina</taxon>
    </lineage>
</organism>
<dbReference type="AlphaFoldDB" id="A0ABD5RU30"/>
<comment type="caution">
    <text evidence="3">The sequence shown here is derived from an EMBL/GenBank/DDBJ whole genome shotgun (WGS) entry which is preliminary data.</text>
</comment>
<keyword evidence="3" id="KW-0808">Transferase</keyword>
<feature type="compositionally biased region" description="Low complexity" evidence="1">
    <location>
        <begin position="616"/>
        <end position="627"/>
    </location>
</feature>
<sequence length="634" mass="71380">MREETLTRWVDQPPADPLTQYLRDAEREQALDLFGERGHVLDVASETTVTEGLTAESVTRVDFADAASERAETVLGDRVGRYERVPPESPRLPFPDDQFDAAVCVGPYDWRFLDVAALTAEVRRVVAPDGRFVLSIPTPRSPYEAGGKYRMRYYEPSDARALLEPDWSLAEYRLVYQHPYWLHSKLATFAPDALQRPFVAHADRATARLNAPGDDGRPRGAPEDAAYLVLSARPADREGDLSRALDCLFRPAEEAGFWLDDGEGGHVARELTYEVDAEGRPTNWTARDDAQWRYAPFALMGAMQWRVSAHGTDEHDAKLRRELTYFEEQVDDGALDELSSYGLGPLTCAFALASDVFDGRYLDRARDLFDHAAPRTGFDHSEDALVLYGWTYLYERRPAPDVREAIDRGMASVVDRQDGWGTLFAFDNPTTRRHQNQLYALWGLCRAIEVTDRPGYLENVAAVLDYTIEHRMREDGAFVWEDPDRWTRWGFELRRRLGRTDRRPHWDFLYACHQTFFVNAVAHYYAAGGRRDYDAELGRAMRWLDGANDRGTDLAAESGLGVPLRFVTTDGRIDVPDQQFKGAYEVGSHLMALTNLLELERERVDGPASVAPPTPAAATTSRTPGTSAGSGGEQ</sequence>
<evidence type="ECO:0000256" key="1">
    <source>
        <dbReference type="SAM" id="MobiDB-lite"/>
    </source>
</evidence>